<keyword evidence="3" id="KW-1185">Reference proteome</keyword>
<evidence type="ECO:0000313" key="3">
    <source>
        <dbReference type="Proteomes" id="UP000799428"/>
    </source>
</evidence>
<keyword evidence="1" id="KW-1133">Transmembrane helix</keyword>
<reference evidence="2" key="1">
    <citation type="journal article" date="2020" name="Stud. Mycol.">
        <title>101 Dothideomycetes genomes: a test case for predicting lifestyles and emergence of pathogens.</title>
        <authorList>
            <person name="Haridas S."/>
            <person name="Albert R."/>
            <person name="Binder M."/>
            <person name="Bloem J."/>
            <person name="Labutti K."/>
            <person name="Salamov A."/>
            <person name="Andreopoulos B."/>
            <person name="Baker S."/>
            <person name="Barry K."/>
            <person name="Bills G."/>
            <person name="Bluhm B."/>
            <person name="Cannon C."/>
            <person name="Castanera R."/>
            <person name="Culley D."/>
            <person name="Daum C."/>
            <person name="Ezra D."/>
            <person name="Gonzalez J."/>
            <person name="Henrissat B."/>
            <person name="Kuo A."/>
            <person name="Liang C."/>
            <person name="Lipzen A."/>
            <person name="Lutzoni F."/>
            <person name="Magnuson J."/>
            <person name="Mondo S."/>
            <person name="Nolan M."/>
            <person name="Ohm R."/>
            <person name="Pangilinan J."/>
            <person name="Park H.-J."/>
            <person name="Ramirez L."/>
            <person name="Alfaro M."/>
            <person name="Sun H."/>
            <person name="Tritt A."/>
            <person name="Yoshinaga Y."/>
            <person name="Zwiers L.-H."/>
            <person name="Turgeon B."/>
            <person name="Goodwin S."/>
            <person name="Spatafora J."/>
            <person name="Crous P."/>
            <person name="Grigoriev I."/>
        </authorList>
    </citation>
    <scope>NUCLEOTIDE SEQUENCE</scope>
    <source>
        <strain evidence="2">CBS 279.74</strain>
    </source>
</reference>
<sequence>MEGGMDNRTAWNGTGTARLVRRERSHYRFRKLFFLLALLLSYYYYLCVCLCVFPWSPSLLCLQPPGYHFMSRHVVDIVLSCETGYRLRALWNVTVYVIRALWNITVLCNSSPHWKKSGVGVVGWAYVSISGPHLVHRSVSQSVRQAGLLIACSVYLWTTYL</sequence>
<keyword evidence="1" id="KW-0812">Transmembrane</keyword>
<dbReference type="Proteomes" id="UP000799428">
    <property type="component" value="Unassembled WGS sequence"/>
</dbReference>
<evidence type="ECO:0000256" key="1">
    <source>
        <dbReference type="SAM" id="Phobius"/>
    </source>
</evidence>
<gene>
    <name evidence="2" type="ORF">K504DRAFT_271352</name>
</gene>
<keyword evidence="1" id="KW-0472">Membrane</keyword>
<dbReference type="EMBL" id="MU005770">
    <property type="protein sequence ID" value="KAF2709286.1"/>
    <property type="molecule type" value="Genomic_DNA"/>
</dbReference>
<evidence type="ECO:0000313" key="2">
    <source>
        <dbReference type="EMBL" id="KAF2709286.1"/>
    </source>
</evidence>
<feature type="transmembrane region" description="Helical" evidence="1">
    <location>
        <begin position="32"/>
        <end position="55"/>
    </location>
</feature>
<protein>
    <submittedName>
        <fullName evidence="2">Uncharacterized protein</fullName>
    </submittedName>
</protein>
<proteinExistence type="predicted"/>
<accession>A0A6G1K8S2</accession>
<name>A0A6G1K8S2_9PLEO</name>
<dbReference type="AlphaFoldDB" id="A0A6G1K8S2"/>
<organism evidence="2 3">
    <name type="scientific">Pleomassaria siparia CBS 279.74</name>
    <dbReference type="NCBI Taxonomy" id="1314801"/>
    <lineage>
        <taxon>Eukaryota</taxon>
        <taxon>Fungi</taxon>
        <taxon>Dikarya</taxon>
        <taxon>Ascomycota</taxon>
        <taxon>Pezizomycotina</taxon>
        <taxon>Dothideomycetes</taxon>
        <taxon>Pleosporomycetidae</taxon>
        <taxon>Pleosporales</taxon>
        <taxon>Pleomassariaceae</taxon>
        <taxon>Pleomassaria</taxon>
    </lineage>
</organism>